<reference evidence="1 2" key="1">
    <citation type="submission" date="2019-05" db="EMBL/GenBank/DDBJ databases">
        <title>Mikania micrantha, genome provides insights into the molecular mechanism of rapid growth.</title>
        <authorList>
            <person name="Liu B."/>
        </authorList>
    </citation>
    <scope>NUCLEOTIDE SEQUENCE [LARGE SCALE GENOMIC DNA]</scope>
    <source>
        <strain evidence="1">NLD-2019</strain>
        <tissue evidence="1">Leaf</tissue>
    </source>
</reference>
<dbReference type="EMBL" id="SZYD01000008">
    <property type="protein sequence ID" value="KAD5508750.1"/>
    <property type="molecule type" value="Genomic_DNA"/>
</dbReference>
<dbReference type="OrthoDB" id="1715456at2759"/>
<sequence>MVVGALSVVYGTSHVALIKDIQALQKVDKADRPFTKNNLIQIQASVSPLRNTSGFPWPEVYKKKGDDDILDWLQAIFGYEVDSVCDDVLSVLARQFVVAAILDLGIGFGTVTHCNVILLHTNVAGFACYD</sequence>
<gene>
    <name evidence="1" type="ORF">E3N88_16453</name>
</gene>
<name>A0A5N6P0I5_9ASTR</name>
<evidence type="ECO:0000313" key="1">
    <source>
        <dbReference type="EMBL" id="KAD5508750.1"/>
    </source>
</evidence>
<organism evidence="1 2">
    <name type="scientific">Mikania micrantha</name>
    <name type="common">bitter vine</name>
    <dbReference type="NCBI Taxonomy" id="192012"/>
    <lineage>
        <taxon>Eukaryota</taxon>
        <taxon>Viridiplantae</taxon>
        <taxon>Streptophyta</taxon>
        <taxon>Embryophyta</taxon>
        <taxon>Tracheophyta</taxon>
        <taxon>Spermatophyta</taxon>
        <taxon>Magnoliopsida</taxon>
        <taxon>eudicotyledons</taxon>
        <taxon>Gunneridae</taxon>
        <taxon>Pentapetalae</taxon>
        <taxon>asterids</taxon>
        <taxon>campanulids</taxon>
        <taxon>Asterales</taxon>
        <taxon>Asteraceae</taxon>
        <taxon>Asteroideae</taxon>
        <taxon>Heliantheae alliance</taxon>
        <taxon>Eupatorieae</taxon>
        <taxon>Mikania</taxon>
    </lineage>
</organism>
<protein>
    <submittedName>
        <fullName evidence="1">Uncharacterized protein</fullName>
    </submittedName>
</protein>
<dbReference type="Proteomes" id="UP000326396">
    <property type="component" value="Linkage Group LG16"/>
</dbReference>
<dbReference type="AlphaFoldDB" id="A0A5N6P0I5"/>
<proteinExistence type="predicted"/>
<keyword evidence="2" id="KW-1185">Reference proteome</keyword>
<evidence type="ECO:0000313" key="2">
    <source>
        <dbReference type="Proteomes" id="UP000326396"/>
    </source>
</evidence>
<accession>A0A5N6P0I5</accession>
<comment type="caution">
    <text evidence="1">The sequence shown here is derived from an EMBL/GenBank/DDBJ whole genome shotgun (WGS) entry which is preliminary data.</text>
</comment>